<reference evidence="1" key="1">
    <citation type="submission" date="2021-06" db="EMBL/GenBank/DDBJ databases">
        <authorList>
            <person name="Kallberg Y."/>
            <person name="Tangrot J."/>
            <person name="Rosling A."/>
        </authorList>
    </citation>
    <scope>NUCLEOTIDE SEQUENCE</scope>
    <source>
        <strain evidence="1">CL356</strain>
    </source>
</reference>
<dbReference type="Proteomes" id="UP000789525">
    <property type="component" value="Unassembled WGS sequence"/>
</dbReference>
<organism evidence="1 2">
    <name type="scientific">Acaulospora colombiana</name>
    <dbReference type="NCBI Taxonomy" id="27376"/>
    <lineage>
        <taxon>Eukaryota</taxon>
        <taxon>Fungi</taxon>
        <taxon>Fungi incertae sedis</taxon>
        <taxon>Mucoromycota</taxon>
        <taxon>Glomeromycotina</taxon>
        <taxon>Glomeromycetes</taxon>
        <taxon>Diversisporales</taxon>
        <taxon>Acaulosporaceae</taxon>
        <taxon>Acaulospora</taxon>
    </lineage>
</organism>
<name>A0ACA9LLG9_9GLOM</name>
<proteinExistence type="predicted"/>
<gene>
    <name evidence="1" type="ORF">ACOLOM_LOCUS4286</name>
</gene>
<accession>A0ACA9LLG9</accession>
<sequence>MELSNTQNAPTEWIDFISKTMNSGVNPLLDRTPINAIYLSFRYKKFNAHIERDLTVPSEEFRMSIIHALKNPYPHKELMNTFVMYGHFVPQKVIIGHKLYKISCIYDEIRHSLNEILVNIDVPSKRESEIRDSCCENILRQWKSIVEPYGVDQNYFISTSGEIIKESNIEEWIRSCNLKTLQIIGYEDLLPSYEILEEPLRYQVKSIIGIENDSFIAAYNTLTEPIIPKIKERVFMSGTIPLKNTNKYYHVTFTRKLDSENYRILGKLNHKNLQDVSINQQHITVKFRSLSAHGFLALIEHLEDSNTQLDWIAIGIPSEVGCYDLHTRNIFILNMGMKSITPRIRNLRTMDLLLEVTPNLPPNSYLTTVFEYPPSNDEPKLRTALESYNGDKLNLRIINNEDSKTVDCCESDSKVVWYILTFHEGKNVEFASEDFMRKIGENIYKTG</sequence>
<comment type="caution">
    <text evidence="1">The sequence shown here is derived from an EMBL/GenBank/DDBJ whole genome shotgun (WGS) entry which is preliminary data.</text>
</comment>
<dbReference type="EMBL" id="CAJVPT010006988">
    <property type="protein sequence ID" value="CAG8536377.1"/>
    <property type="molecule type" value="Genomic_DNA"/>
</dbReference>
<protein>
    <submittedName>
        <fullName evidence="1">13997_t:CDS:1</fullName>
    </submittedName>
</protein>
<evidence type="ECO:0000313" key="1">
    <source>
        <dbReference type="EMBL" id="CAG8536377.1"/>
    </source>
</evidence>
<evidence type="ECO:0000313" key="2">
    <source>
        <dbReference type="Proteomes" id="UP000789525"/>
    </source>
</evidence>
<keyword evidence="2" id="KW-1185">Reference proteome</keyword>